<proteinExistence type="inferred from homology"/>
<evidence type="ECO:0000313" key="7">
    <source>
        <dbReference type="Proteomes" id="UP000243876"/>
    </source>
</evidence>
<dbReference type="InterPro" id="IPR005024">
    <property type="entry name" value="Snf7_fam"/>
</dbReference>
<evidence type="ECO:0000256" key="1">
    <source>
        <dbReference type="ARBA" id="ARBA00004177"/>
    </source>
</evidence>
<organism evidence="6 7">
    <name type="scientific">Sporidiobolus salmonicolor</name>
    <name type="common">Yeast-like fungus</name>
    <name type="synonym">Sporobolomyces salmonicolor</name>
    <dbReference type="NCBI Taxonomy" id="5005"/>
    <lineage>
        <taxon>Eukaryota</taxon>
        <taxon>Fungi</taxon>
        <taxon>Dikarya</taxon>
        <taxon>Basidiomycota</taxon>
        <taxon>Pucciniomycotina</taxon>
        <taxon>Microbotryomycetes</taxon>
        <taxon>Sporidiobolales</taxon>
        <taxon>Sporidiobolaceae</taxon>
        <taxon>Sporobolomyces</taxon>
    </lineage>
</organism>
<gene>
    <name evidence="6" type="primary">SPOSA6832_00864</name>
</gene>
<evidence type="ECO:0000256" key="2">
    <source>
        <dbReference type="ARBA" id="ARBA00006190"/>
    </source>
</evidence>
<evidence type="ECO:0000256" key="5">
    <source>
        <dbReference type="ARBA" id="ARBA00042586"/>
    </source>
</evidence>
<comment type="similarity">
    <text evidence="2">Belongs to the SNF7 family.</text>
</comment>
<dbReference type="GO" id="GO:0009898">
    <property type="term" value="C:cytoplasmic side of plasma membrane"/>
    <property type="evidence" value="ECO:0007669"/>
    <property type="project" value="TreeGrafter"/>
</dbReference>
<name>A0A0D6EH90_SPOSA</name>
<dbReference type="EMBL" id="CENE01000002">
    <property type="protein sequence ID" value="CEQ39329.1"/>
    <property type="molecule type" value="Genomic_DNA"/>
</dbReference>
<keyword evidence="3" id="KW-0967">Endosome</keyword>
<dbReference type="AlphaFoldDB" id="A0A0D6EH90"/>
<dbReference type="GO" id="GO:0005771">
    <property type="term" value="C:multivesicular body"/>
    <property type="evidence" value="ECO:0007669"/>
    <property type="project" value="TreeGrafter"/>
</dbReference>
<dbReference type="PANTHER" id="PTHR22761">
    <property type="entry name" value="CHARGED MULTIVESICULAR BODY PROTEIN"/>
    <property type="match status" value="1"/>
</dbReference>
<evidence type="ECO:0000256" key="4">
    <source>
        <dbReference type="ARBA" id="ARBA00040017"/>
    </source>
</evidence>
<dbReference type="GO" id="GO:0032511">
    <property type="term" value="P:late endosome to vacuole transport via multivesicular body sorting pathway"/>
    <property type="evidence" value="ECO:0007669"/>
    <property type="project" value="TreeGrafter"/>
</dbReference>
<comment type="subcellular location">
    <subcellularLocation>
        <location evidence="1">Endosome</location>
    </subcellularLocation>
</comment>
<dbReference type="OrthoDB" id="5592979at2759"/>
<accession>A0A0D6EH90</accession>
<sequence>MSSWISYLTGRGAATKDSTREAIVNLREHLLMLDKKEEYLGKKIDDELRKAKANATTNPRARGGASKQQDARYGGSELALIRLHFCTTVAKQALRQKKVYEQELESISGRKMTLTTQVNAIESANMNKETLEAMKKGADVLKGIHGKLNVDKVDATMDEVRNQLELTNEISQAISDPAGMGIDVDDQELADELAELEQEELNKRLAGAEAAPIHAPGAAVPAGETIWPLFLLRSLSLTPLPGR</sequence>
<dbReference type="Proteomes" id="UP000243876">
    <property type="component" value="Unassembled WGS sequence"/>
</dbReference>
<evidence type="ECO:0000256" key="3">
    <source>
        <dbReference type="ARBA" id="ARBA00022753"/>
    </source>
</evidence>
<dbReference type="GO" id="GO:0000815">
    <property type="term" value="C:ESCRT III complex"/>
    <property type="evidence" value="ECO:0007669"/>
    <property type="project" value="TreeGrafter"/>
</dbReference>
<reference evidence="7" key="1">
    <citation type="submission" date="2015-02" db="EMBL/GenBank/DDBJ databases">
        <authorList>
            <person name="Gon?alves P."/>
        </authorList>
    </citation>
    <scope>NUCLEOTIDE SEQUENCE [LARGE SCALE GENOMIC DNA]</scope>
</reference>
<dbReference type="GO" id="GO:0006900">
    <property type="term" value="P:vesicle budding from membrane"/>
    <property type="evidence" value="ECO:0007669"/>
    <property type="project" value="TreeGrafter"/>
</dbReference>
<keyword evidence="7" id="KW-1185">Reference proteome</keyword>
<evidence type="ECO:0000313" key="6">
    <source>
        <dbReference type="EMBL" id="CEQ39329.1"/>
    </source>
</evidence>
<dbReference type="Gene3D" id="1.10.287.1060">
    <property type="entry name" value="ESAT-6-like"/>
    <property type="match status" value="1"/>
</dbReference>
<dbReference type="Gene3D" id="6.10.250.1710">
    <property type="match status" value="1"/>
</dbReference>
<dbReference type="PANTHER" id="PTHR22761:SF10">
    <property type="entry name" value="GH13992P"/>
    <property type="match status" value="1"/>
</dbReference>
<protein>
    <recommendedName>
        <fullName evidence="4">Vacuolar-sorting protein SNF7</fullName>
    </recommendedName>
    <alternativeName>
        <fullName evidence="5">Vacuolar protein-sorting-associated protein 32</fullName>
    </alternativeName>
</protein>
<dbReference type="Pfam" id="PF03357">
    <property type="entry name" value="Snf7"/>
    <property type="match status" value="1"/>
</dbReference>
<feature type="non-terminal residue" evidence="6">
    <location>
        <position position="1"/>
    </location>
</feature>